<name>A0A8T2S2J5_CERRI</name>
<dbReference type="InterPro" id="IPR053729">
    <property type="entry name" value="MAD2L1BP_domain_sf"/>
</dbReference>
<evidence type="ECO:0000313" key="2">
    <source>
        <dbReference type="Proteomes" id="UP000825935"/>
    </source>
</evidence>
<dbReference type="InterPro" id="IPR009511">
    <property type="entry name" value="MAD1/Cdc20-bound-Mad2-bd"/>
</dbReference>
<dbReference type="AlphaFoldDB" id="A0A8T2S2J5"/>
<protein>
    <submittedName>
        <fullName evidence="1">Uncharacterized protein</fullName>
    </submittedName>
</protein>
<sequence length="271" mass="30529">MDQQGKEEGGPIIIQWDGGPVDGIIIMRDIIAYILFMHHQIPLPLDQLEMSADENIVEITNCEVPSLPRERREKLSRMRIVKRELKRRTKLVQNIQTLLSALQTASQELSYMPSLLLVLGSSSKQPHAAYEIQFHGASNSHLLAQTEEIQDLGKSYSKETISKRLSKKVIRTLITEDDGPLITGSMNLLLFVRADAASCLQDFVPNRFFTTESRKIQACLRVIQISETSSLQKPQIAGPCRNEGTSCNSDVIWFQCKSKVKGGQCRDEDME</sequence>
<dbReference type="PANTHER" id="PTHR15681:SF1">
    <property type="entry name" value="MAD2L1-BINDING PROTEIN"/>
    <property type="match status" value="1"/>
</dbReference>
<dbReference type="GO" id="GO:0005634">
    <property type="term" value="C:nucleus"/>
    <property type="evidence" value="ECO:0007669"/>
    <property type="project" value="InterPro"/>
</dbReference>
<dbReference type="GO" id="GO:0007096">
    <property type="term" value="P:regulation of exit from mitosis"/>
    <property type="evidence" value="ECO:0007669"/>
    <property type="project" value="InterPro"/>
</dbReference>
<evidence type="ECO:0000313" key="1">
    <source>
        <dbReference type="EMBL" id="KAH7302114.1"/>
    </source>
</evidence>
<accession>A0A8T2S2J5</accession>
<dbReference type="OrthoDB" id="768308at2759"/>
<organism evidence="1 2">
    <name type="scientific">Ceratopteris richardii</name>
    <name type="common">Triangle waterfern</name>
    <dbReference type="NCBI Taxonomy" id="49495"/>
    <lineage>
        <taxon>Eukaryota</taxon>
        <taxon>Viridiplantae</taxon>
        <taxon>Streptophyta</taxon>
        <taxon>Embryophyta</taxon>
        <taxon>Tracheophyta</taxon>
        <taxon>Polypodiopsida</taxon>
        <taxon>Polypodiidae</taxon>
        <taxon>Polypodiales</taxon>
        <taxon>Pteridineae</taxon>
        <taxon>Pteridaceae</taxon>
        <taxon>Parkerioideae</taxon>
        <taxon>Ceratopteris</taxon>
    </lineage>
</organism>
<dbReference type="EMBL" id="CM035428">
    <property type="protein sequence ID" value="KAH7302114.1"/>
    <property type="molecule type" value="Genomic_DNA"/>
</dbReference>
<dbReference type="Proteomes" id="UP000825935">
    <property type="component" value="Chromosome 23"/>
</dbReference>
<gene>
    <name evidence="1" type="ORF">KP509_23G057200</name>
</gene>
<reference evidence="1 2" key="1">
    <citation type="submission" date="2021-08" db="EMBL/GenBank/DDBJ databases">
        <title>WGS assembly of Ceratopteris richardii.</title>
        <authorList>
            <person name="Marchant D.B."/>
            <person name="Chen G."/>
            <person name="Jenkins J."/>
            <person name="Shu S."/>
            <person name="Leebens-Mack J."/>
            <person name="Grimwood J."/>
            <person name="Schmutz J."/>
            <person name="Soltis P."/>
            <person name="Soltis D."/>
            <person name="Chen Z.-H."/>
        </authorList>
    </citation>
    <scope>NUCLEOTIDE SEQUENCE [LARGE SCALE GENOMIC DNA]</scope>
    <source>
        <strain evidence="1">Whitten #5841</strain>
        <tissue evidence="1">Leaf</tissue>
    </source>
</reference>
<comment type="caution">
    <text evidence="1">The sequence shown here is derived from an EMBL/GenBank/DDBJ whole genome shotgun (WGS) entry which is preliminary data.</text>
</comment>
<proteinExistence type="predicted"/>
<keyword evidence="2" id="KW-1185">Reference proteome</keyword>
<dbReference type="OMA" id="VLFMHQQ"/>
<dbReference type="Gene3D" id="3.30.900.20">
    <property type="match status" value="1"/>
</dbReference>
<dbReference type="PANTHER" id="PTHR15681">
    <property type="entry name" value="MAD2L1-BINDING PROTEIN"/>
    <property type="match status" value="1"/>
</dbReference>